<dbReference type="EMBL" id="BGPR01012130">
    <property type="protein sequence ID" value="GBN54694.1"/>
    <property type="molecule type" value="Genomic_DNA"/>
</dbReference>
<name>A0A4Y2PTU0_ARAVE</name>
<dbReference type="OrthoDB" id="10513085at2759"/>
<organism evidence="1 2">
    <name type="scientific">Araneus ventricosus</name>
    <name type="common">Orbweaver spider</name>
    <name type="synonym">Epeira ventricosa</name>
    <dbReference type="NCBI Taxonomy" id="182803"/>
    <lineage>
        <taxon>Eukaryota</taxon>
        <taxon>Metazoa</taxon>
        <taxon>Ecdysozoa</taxon>
        <taxon>Arthropoda</taxon>
        <taxon>Chelicerata</taxon>
        <taxon>Arachnida</taxon>
        <taxon>Araneae</taxon>
        <taxon>Araneomorphae</taxon>
        <taxon>Entelegynae</taxon>
        <taxon>Araneoidea</taxon>
        <taxon>Araneidae</taxon>
        <taxon>Araneus</taxon>
    </lineage>
</organism>
<evidence type="ECO:0000313" key="1">
    <source>
        <dbReference type="EMBL" id="GBN54694.1"/>
    </source>
</evidence>
<reference evidence="1 2" key="1">
    <citation type="journal article" date="2019" name="Sci. Rep.">
        <title>Orb-weaving spider Araneus ventricosus genome elucidates the spidroin gene catalogue.</title>
        <authorList>
            <person name="Kono N."/>
            <person name="Nakamura H."/>
            <person name="Ohtoshi R."/>
            <person name="Moran D.A.P."/>
            <person name="Shinohara A."/>
            <person name="Yoshida Y."/>
            <person name="Fujiwara M."/>
            <person name="Mori M."/>
            <person name="Tomita M."/>
            <person name="Arakawa K."/>
        </authorList>
    </citation>
    <scope>NUCLEOTIDE SEQUENCE [LARGE SCALE GENOMIC DNA]</scope>
</reference>
<comment type="caution">
    <text evidence="1">The sequence shown here is derived from an EMBL/GenBank/DDBJ whole genome shotgun (WGS) entry which is preliminary data.</text>
</comment>
<evidence type="ECO:0000313" key="2">
    <source>
        <dbReference type="Proteomes" id="UP000499080"/>
    </source>
</evidence>
<gene>
    <name evidence="1" type="primary">P5</name>
    <name evidence="1" type="ORF">AVEN_206929_1</name>
</gene>
<dbReference type="Proteomes" id="UP000499080">
    <property type="component" value="Unassembled WGS sequence"/>
</dbReference>
<dbReference type="AlphaFoldDB" id="A0A4Y2PTU0"/>
<protein>
    <submittedName>
        <fullName evidence="1">Nucleoprotein</fullName>
    </submittedName>
</protein>
<accession>A0A4Y2PTU0</accession>
<keyword evidence="2" id="KW-1185">Reference proteome</keyword>
<proteinExistence type="predicted"/>
<dbReference type="SUPFAM" id="SSF161003">
    <property type="entry name" value="flu NP-like"/>
    <property type="match status" value="1"/>
</dbReference>
<sequence>MSETSVEAAKQNMSQVANFPVWVPFLSALQIAAKTRDILLYQKNNVTRELGMPPACEVFAIGKNIKNKLKKYRPKSVRSVAHLASIMRLQKNRNTMVEKHGNRNKNATFTSINEIYCKWVREQNISPVQKRIIDQIEERDFRLMATLGVSYLAIKPQIGHHFVLTYEYIAVTVEIEGANFTDEWVYMLDEVHIKEYFDYKDGSISCMSYDTETSASNTQVFMVKHNVSQYKDVVHVLPVHSISGNILHEFIKKVIMA</sequence>